<dbReference type="Proteomes" id="UP001283361">
    <property type="component" value="Unassembled WGS sequence"/>
</dbReference>
<reference evidence="1" key="1">
    <citation type="journal article" date="2023" name="G3 (Bethesda)">
        <title>A reference genome for the long-term kleptoplast-retaining sea slug Elysia crispata morphotype clarki.</title>
        <authorList>
            <person name="Eastman K.E."/>
            <person name="Pendleton A.L."/>
            <person name="Shaikh M.A."/>
            <person name="Suttiyut T."/>
            <person name="Ogas R."/>
            <person name="Tomko P."/>
            <person name="Gavelis G."/>
            <person name="Widhalm J.R."/>
            <person name="Wisecaver J.H."/>
        </authorList>
    </citation>
    <scope>NUCLEOTIDE SEQUENCE</scope>
    <source>
        <strain evidence="1">ECLA1</strain>
    </source>
</reference>
<dbReference type="EMBL" id="JAWDGP010000708">
    <property type="protein sequence ID" value="KAK3798205.1"/>
    <property type="molecule type" value="Genomic_DNA"/>
</dbReference>
<proteinExistence type="predicted"/>
<keyword evidence="2" id="KW-1185">Reference proteome</keyword>
<protein>
    <submittedName>
        <fullName evidence="1">Uncharacterized protein</fullName>
    </submittedName>
</protein>
<gene>
    <name evidence="1" type="ORF">RRG08_009527</name>
</gene>
<sequence length="88" mass="9582">MLSVTGDPSAQGIRSRDVLVKGQPGRPVPLVTRLSSPLTQLIRATLMRWKPDAFSSPYVTKENAGDDSGHEFLTSLWTWTVSSPAGRT</sequence>
<organism evidence="1 2">
    <name type="scientific">Elysia crispata</name>
    <name type="common">lettuce slug</name>
    <dbReference type="NCBI Taxonomy" id="231223"/>
    <lineage>
        <taxon>Eukaryota</taxon>
        <taxon>Metazoa</taxon>
        <taxon>Spiralia</taxon>
        <taxon>Lophotrochozoa</taxon>
        <taxon>Mollusca</taxon>
        <taxon>Gastropoda</taxon>
        <taxon>Heterobranchia</taxon>
        <taxon>Euthyneura</taxon>
        <taxon>Panpulmonata</taxon>
        <taxon>Sacoglossa</taxon>
        <taxon>Placobranchoidea</taxon>
        <taxon>Plakobranchidae</taxon>
        <taxon>Elysia</taxon>
    </lineage>
</organism>
<name>A0AAE1B2Y4_9GAST</name>
<dbReference type="AlphaFoldDB" id="A0AAE1B2Y4"/>
<comment type="caution">
    <text evidence="1">The sequence shown here is derived from an EMBL/GenBank/DDBJ whole genome shotgun (WGS) entry which is preliminary data.</text>
</comment>
<evidence type="ECO:0000313" key="2">
    <source>
        <dbReference type="Proteomes" id="UP001283361"/>
    </source>
</evidence>
<accession>A0AAE1B2Y4</accession>
<evidence type="ECO:0000313" key="1">
    <source>
        <dbReference type="EMBL" id="KAK3798205.1"/>
    </source>
</evidence>